<dbReference type="EMBL" id="JACHHF010000001">
    <property type="protein sequence ID" value="MBB5175265.1"/>
    <property type="molecule type" value="Genomic_DNA"/>
</dbReference>
<accession>A0A9Q2CXM5</accession>
<evidence type="ECO:0000313" key="2">
    <source>
        <dbReference type="Proteomes" id="UP000579136"/>
    </source>
</evidence>
<dbReference type="RefSeq" id="WP_183672698.1">
    <property type="nucleotide sequence ID" value="NZ_CBCRYX010000003.1"/>
</dbReference>
<evidence type="ECO:0008006" key="3">
    <source>
        <dbReference type="Google" id="ProtNLM"/>
    </source>
</evidence>
<protein>
    <recommendedName>
        <fullName evidence="3">DUF4868 domain-containing protein</fullName>
    </recommendedName>
</protein>
<evidence type="ECO:0000313" key="1">
    <source>
        <dbReference type="EMBL" id="MBB5175265.1"/>
    </source>
</evidence>
<keyword evidence="2" id="KW-1185">Reference proteome</keyword>
<dbReference type="Pfam" id="PF16162">
    <property type="entry name" value="KwaB"/>
    <property type="match status" value="1"/>
</dbReference>
<sequence length="336" mass="40010">MNQIEDLKIFLNELSQRTLEFELELFYFGHFNNLDLKYECKEVNIDTKLQDFLKSNIIDNLNRLKVEDEFYFTNYNNEFHVNETLPVINIDEFESIKNNLELIYKSMSENKLDMKNASFHLLKIHCTSKNEWCYFGYYRGEKGAGRNKKLGILLEEYKEVTESVIEVGGYISFIIYKNYIIVNNPQHFEWAFKYSEHIEMQRDSNIDRIVNQNIFANQSSIDYFRSEATKYVRSRSMAQISEDTLSDLKSHFDDRCNELKDIKDAMEKRPSSVDSLKKELDIVYDLMKFINFENNTIEIKESDKNDLTPVIYLFQNKIVTSYLTQKIQSIIGYREE</sequence>
<gene>
    <name evidence="1" type="ORF">HNQ45_000123</name>
</gene>
<proteinExistence type="predicted"/>
<dbReference type="AlphaFoldDB" id="A0A9Q2CXM5"/>
<comment type="caution">
    <text evidence="1">The sequence shown here is derived from an EMBL/GenBank/DDBJ whole genome shotgun (WGS) entry which is preliminary data.</text>
</comment>
<dbReference type="InterPro" id="IPR032359">
    <property type="entry name" value="KwaB-like"/>
</dbReference>
<dbReference type="Proteomes" id="UP000579136">
    <property type="component" value="Unassembled WGS sequence"/>
</dbReference>
<organism evidence="1 2">
    <name type="scientific">Nosocomiicoccus ampullae</name>
    <dbReference type="NCBI Taxonomy" id="489910"/>
    <lineage>
        <taxon>Bacteria</taxon>
        <taxon>Bacillati</taxon>
        <taxon>Bacillota</taxon>
        <taxon>Bacilli</taxon>
        <taxon>Bacillales</taxon>
        <taxon>Staphylococcaceae</taxon>
        <taxon>Nosocomiicoccus</taxon>
    </lineage>
</organism>
<reference evidence="1 2" key="1">
    <citation type="submission" date="2020-08" db="EMBL/GenBank/DDBJ databases">
        <title>Genomic Encyclopedia of Type Strains, Phase IV (KMG-IV): sequencing the most valuable type-strain genomes for metagenomic binning, comparative biology and taxonomic classification.</title>
        <authorList>
            <person name="Goeker M."/>
        </authorList>
    </citation>
    <scope>NUCLEOTIDE SEQUENCE [LARGE SCALE GENOMIC DNA]</scope>
    <source>
        <strain evidence="1 2">DSM 19163</strain>
    </source>
</reference>
<name>A0A9Q2CXM5_9STAP</name>